<proteinExistence type="predicted"/>
<comment type="caution">
    <text evidence="1">The sequence shown here is derived from an EMBL/GenBank/DDBJ whole genome shotgun (WGS) entry which is preliminary data.</text>
</comment>
<name>A0ABN0QUV8_MYCUL</name>
<gene>
    <name evidence="1" type="ORF">I551_5096</name>
</gene>
<protein>
    <recommendedName>
        <fullName evidence="3">HEPN domain-containing protein</fullName>
    </recommendedName>
</protein>
<accession>A0ABN0QUV8</accession>
<sequence>MSRVEAEIDEFTLLENGPYPDDFDLSAAAELCRRGFAELAVVLAELT</sequence>
<organism evidence="1 2">
    <name type="scientific">Mycobacterium ulcerans str. Harvey</name>
    <dbReference type="NCBI Taxonomy" id="1299332"/>
    <lineage>
        <taxon>Bacteria</taxon>
        <taxon>Bacillati</taxon>
        <taxon>Actinomycetota</taxon>
        <taxon>Actinomycetes</taxon>
        <taxon>Mycobacteriales</taxon>
        <taxon>Mycobacteriaceae</taxon>
        <taxon>Mycobacterium</taxon>
        <taxon>Mycobacterium ulcerans group</taxon>
    </lineage>
</organism>
<dbReference type="EMBL" id="JAOL01000139">
    <property type="protein sequence ID" value="EUA88486.1"/>
    <property type="molecule type" value="Genomic_DNA"/>
</dbReference>
<dbReference type="Proteomes" id="UP000020681">
    <property type="component" value="Unassembled WGS sequence"/>
</dbReference>
<evidence type="ECO:0008006" key="3">
    <source>
        <dbReference type="Google" id="ProtNLM"/>
    </source>
</evidence>
<evidence type="ECO:0000313" key="1">
    <source>
        <dbReference type="EMBL" id="EUA88486.1"/>
    </source>
</evidence>
<evidence type="ECO:0000313" key="2">
    <source>
        <dbReference type="Proteomes" id="UP000020681"/>
    </source>
</evidence>
<keyword evidence="2" id="KW-1185">Reference proteome</keyword>
<reference evidence="1 2" key="1">
    <citation type="submission" date="2014-01" db="EMBL/GenBank/DDBJ databases">
        <authorList>
            <person name="Dobos K."/>
            <person name="Lenaerts A."/>
            <person name="Ordway D."/>
            <person name="DeGroote M.A."/>
            <person name="Parker T."/>
            <person name="Sizemore C."/>
            <person name="Tallon L.J."/>
            <person name="Sadzewicz L.K."/>
            <person name="Sengamalay N."/>
            <person name="Fraser C.M."/>
            <person name="Hine E."/>
            <person name="Shefchek K.A."/>
            <person name="Das S.P."/>
            <person name="Tettelin H."/>
        </authorList>
    </citation>
    <scope>NUCLEOTIDE SEQUENCE [LARGE SCALE GENOMIC DNA]</scope>
    <source>
        <strain evidence="1 2">Harvey</strain>
    </source>
</reference>